<keyword evidence="4" id="KW-1185">Reference proteome</keyword>
<dbReference type="EMBL" id="BAAAHH010000020">
    <property type="protein sequence ID" value="GAA0958349.1"/>
    <property type="molecule type" value="Genomic_DNA"/>
</dbReference>
<proteinExistence type="predicted"/>
<dbReference type="InterPro" id="IPR008984">
    <property type="entry name" value="SMAD_FHA_dom_sf"/>
</dbReference>
<organism evidence="3 4">
    <name type="scientific">Actinocorallia libanotica</name>
    <dbReference type="NCBI Taxonomy" id="46162"/>
    <lineage>
        <taxon>Bacteria</taxon>
        <taxon>Bacillati</taxon>
        <taxon>Actinomycetota</taxon>
        <taxon>Actinomycetes</taxon>
        <taxon>Streptosporangiales</taxon>
        <taxon>Thermomonosporaceae</taxon>
        <taxon>Actinocorallia</taxon>
    </lineage>
</organism>
<dbReference type="Proteomes" id="UP001500665">
    <property type="component" value="Unassembled WGS sequence"/>
</dbReference>
<evidence type="ECO:0000259" key="2">
    <source>
        <dbReference type="PROSITE" id="PS50006"/>
    </source>
</evidence>
<protein>
    <recommendedName>
        <fullName evidence="2">FHA domain-containing protein</fullName>
    </recommendedName>
</protein>
<evidence type="ECO:0000313" key="4">
    <source>
        <dbReference type="Proteomes" id="UP001500665"/>
    </source>
</evidence>
<evidence type="ECO:0000256" key="1">
    <source>
        <dbReference type="ARBA" id="ARBA00022553"/>
    </source>
</evidence>
<evidence type="ECO:0000313" key="3">
    <source>
        <dbReference type="EMBL" id="GAA0958349.1"/>
    </source>
</evidence>
<gene>
    <name evidence="3" type="ORF">GCM10009550_46810</name>
</gene>
<accession>A0ABP4C2G0</accession>
<keyword evidence="1" id="KW-0597">Phosphoprotein</keyword>
<dbReference type="SUPFAM" id="SSF49879">
    <property type="entry name" value="SMAD/FHA domain"/>
    <property type="match status" value="1"/>
</dbReference>
<sequence>MVTARVETVVLDAANLAARNPNGKKADWRFVFVDQVKAACERRWDGVLVRAWMDASAESRLADRDRLRSARQAGWLEIAPGDADDLILEFADDHRAAVVSRDKFKDARRTYPWLEEPHRVWNWTWEKGEVTLAPRRLRPVTDEEVAAARRKKALKAGVIGLVDGQVWICRAPVGRCTQAGRSTTPKKTLNKYYCARCSYPAEEQVYATVLPAPPTLTLVVDGANRARLDLPPGGVVLGRGGPTRPDVTDVTGFLDGGAANDIGRRHLRIDLDDEGRPVVVHQSEAGSSFLNPRFGADGLPADHRLEPGTRYALDDDDELVLGAGRVRLRVSFEGDD</sequence>
<comment type="caution">
    <text evidence="3">The sequence shown here is derived from an EMBL/GenBank/DDBJ whole genome shotgun (WGS) entry which is preliminary data.</text>
</comment>
<name>A0ABP4C2G0_9ACTN</name>
<reference evidence="4" key="1">
    <citation type="journal article" date="2019" name="Int. J. Syst. Evol. Microbiol.">
        <title>The Global Catalogue of Microorganisms (GCM) 10K type strain sequencing project: providing services to taxonomists for standard genome sequencing and annotation.</title>
        <authorList>
            <consortium name="The Broad Institute Genomics Platform"/>
            <consortium name="The Broad Institute Genome Sequencing Center for Infectious Disease"/>
            <person name="Wu L."/>
            <person name="Ma J."/>
        </authorList>
    </citation>
    <scope>NUCLEOTIDE SEQUENCE [LARGE SCALE GENOMIC DNA]</scope>
    <source>
        <strain evidence="4">JCM 10696</strain>
    </source>
</reference>
<dbReference type="Gene3D" id="3.40.50.11980">
    <property type="match status" value="1"/>
</dbReference>
<feature type="domain" description="FHA" evidence="2">
    <location>
        <begin position="235"/>
        <end position="291"/>
    </location>
</feature>
<dbReference type="Gene3D" id="2.60.200.20">
    <property type="match status" value="1"/>
</dbReference>
<dbReference type="InterPro" id="IPR000253">
    <property type="entry name" value="FHA_dom"/>
</dbReference>
<dbReference type="PROSITE" id="PS50006">
    <property type="entry name" value="FHA_DOMAIN"/>
    <property type="match status" value="1"/>
</dbReference>